<evidence type="ECO:0000313" key="2">
    <source>
        <dbReference type="EMBL" id="MBX45249.1"/>
    </source>
</evidence>
<dbReference type="AlphaFoldDB" id="A0A2P2NRY0"/>
<keyword evidence="1" id="KW-1133">Transmembrane helix</keyword>
<proteinExistence type="predicted"/>
<evidence type="ECO:0000256" key="1">
    <source>
        <dbReference type="SAM" id="Phobius"/>
    </source>
</evidence>
<organism evidence="2">
    <name type="scientific">Rhizophora mucronata</name>
    <name type="common">Asiatic mangrove</name>
    <dbReference type="NCBI Taxonomy" id="61149"/>
    <lineage>
        <taxon>Eukaryota</taxon>
        <taxon>Viridiplantae</taxon>
        <taxon>Streptophyta</taxon>
        <taxon>Embryophyta</taxon>
        <taxon>Tracheophyta</taxon>
        <taxon>Spermatophyta</taxon>
        <taxon>Magnoliopsida</taxon>
        <taxon>eudicotyledons</taxon>
        <taxon>Gunneridae</taxon>
        <taxon>Pentapetalae</taxon>
        <taxon>rosids</taxon>
        <taxon>fabids</taxon>
        <taxon>Malpighiales</taxon>
        <taxon>Rhizophoraceae</taxon>
        <taxon>Rhizophora</taxon>
    </lineage>
</organism>
<keyword evidence="1" id="KW-0472">Membrane</keyword>
<sequence length="40" mass="4739">MFFFPFHSSLLELFSCHVPRFLGCYFFSTFVFLLLVLIGD</sequence>
<dbReference type="EMBL" id="GGEC01064765">
    <property type="protein sequence ID" value="MBX45249.1"/>
    <property type="molecule type" value="Transcribed_RNA"/>
</dbReference>
<accession>A0A2P2NRY0</accession>
<name>A0A2P2NRY0_RHIMU</name>
<feature type="transmembrane region" description="Helical" evidence="1">
    <location>
        <begin position="20"/>
        <end position="38"/>
    </location>
</feature>
<protein>
    <submittedName>
        <fullName evidence="2">Uncharacterized protein</fullName>
    </submittedName>
</protein>
<reference evidence="2" key="1">
    <citation type="submission" date="2018-02" db="EMBL/GenBank/DDBJ databases">
        <title>Rhizophora mucronata_Transcriptome.</title>
        <authorList>
            <person name="Meera S.P."/>
            <person name="Sreeshan A."/>
            <person name="Augustine A."/>
        </authorList>
    </citation>
    <scope>NUCLEOTIDE SEQUENCE</scope>
    <source>
        <tissue evidence="2">Leaf</tissue>
    </source>
</reference>
<keyword evidence="1" id="KW-0812">Transmembrane</keyword>